<dbReference type="InterPro" id="IPR016181">
    <property type="entry name" value="Acyl_CoA_acyltransferase"/>
</dbReference>
<evidence type="ECO:0000313" key="3">
    <source>
        <dbReference type="Proteomes" id="UP000027920"/>
    </source>
</evidence>
<organism evidence="2 3">
    <name type="scientific">Exophiala aquamarina CBS 119918</name>
    <dbReference type="NCBI Taxonomy" id="1182545"/>
    <lineage>
        <taxon>Eukaryota</taxon>
        <taxon>Fungi</taxon>
        <taxon>Dikarya</taxon>
        <taxon>Ascomycota</taxon>
        <taxon>Pezizomycotina</taxon>
        <taxon>Eurotiomycetes</taxon>
        <taxon>Chaetothyriomycetidae</taxon>
        <taxon>Chaetothyriales</taxon>
        <taxon>Herpotrichiellaceae</taxon>
        <taxon>Exophiala</taxon>
    </lineage>
</organism>
<dbReference type="OrthoDB" id="41532at2759"/>
<evidence type="ECO:0000313" key="2">
    <source>
        <dbReference type="EMBL" id="KEF56209.1"/>
    </source>
</evidence>
<dbReference type="RefSeq" id="XP_013258799.1">
    <property type="nucleotide sequence ID" value="XM_013403345.1"/>
</dbReference>
<dbReference type="Gene3D" id="3.40.630.30">
    <property type="match status" value="1"/>
</dbReference>
<proteinExistence type="predicted"/>
<dbReference type="InterPro" id="IPR000182">
    <property type="entry name" value="GNAT_dom"/>
</dbReference>
<feature type="non-terminal residue" evidence="2">
    <location>
        <position position="196"/>
    </location>
</feature>
<evidence type="ECO:0000259" key="1">
    <source>
        <dbReference type="PROSITE" id="PS51186"/>
    </source>
</evidence>
<feature type="domain" description="N-acetyltransferase" evidence="1">
    <location>
        <begin position="17"/>
        <end position="196"/>
    </location>
</feature>
<dbReference type="SUPFAM" id="SSF55729">
    <property type="entry name" value="Acyl-CoA N-acyltransferases (Nat)"/>
    <property type="match status" value="1"/>
</dbReference>
<dbReference type="GeneID" id="25282703"/>
<gene>
    <name evidence="2" type="ORF">A1O9_07790</name>
</gene>
<dbReference type="Proteomes" id="UP000027920">
    <property type="component" value="Unassembled WGS sequence"/>
</dbReference>
<dbReference type="HOGENOM" id="CLU_013985_6_2_1"/>
<accession>A0A072P7X2</accession>
<dbReference type="Pfam" id="PF00583">
    <property type="entry name" value="Acetyltransf_1"/>
    <property type="match status" value="1"/>
</dbReference>
<dbReference type="EMBL" id="AMGV01000006">
    <property type="protein sequence ID" value="KEF56209.1"/>
    <property type="molecule type" value="Genomic_DNA"/>
</dbReference>
<name>A0A072P7X2_9EURO</name>
<comment type="caution">
    <text evidence="2">The sequence shown here is derived from an EMBL/GenBank/DDBJ whole genome shotgun (WGS) entry which is preliminary data.</text>
</comment>
<reference evidence="2 3" key="1">
    <citation type="submission" date="2013-03" db="EMBL/GenBank/DDBJ databases">
        <title>The Genome Sequence of Exophiala aquamarina CBS 119918.</title>
        <authorList>
            <consortium name="The Broad Institute Genomics Platform"/>
            <person name="Cuomo C."/>
            <person name="de Hoog S."/>
            <person name="Gorbushina A."/>
            <person name="Walker B."/>
            <person name="Young S.K."/>
            <person name="Zeng Q."/>
            <person name="Gargeya S."/>
            <person name="Fitzgerald M."/>
            <person name="Haas B."/>
            <person name="Abouelleil A."/>
            <person name="Allen A.W."/>
            <person name="Alvarado L."/>
            <person name="Arachchi H.M."/>
            <person name="Berlin A.M."/>
            <person name="Chapman S.B."/>
            <person name="Gainer-Dewar J."/>
            <person name="Goldberg J."/>
            <person name="Griggs A."/>
            <person name="Gujja S."/>
            <person name="Hansen M."/>
            <person name="Howarth C."/>
            <person name="Imamovic A."/>
            <person name="Ireland A."/>
            <person name="Larimer J."/>
            <person name="McCowan C."/>
            <person name="Murphy C."/>
            <person name="Pearson M."/>
            <person name="Poon T.W."/>
            <person name="Priest M."/>
            <person name="Roberts A."/>
            <person name="Saif S."/>
            <person name="Shea T."/>
            <person name="Sisk P."/>
            <person name="Sykes S."/>
            <person name="Wortman J."/>
            <person name="Nusbaum C."/>
            <person name="Birren B."/>
        </authorList>
    </citation>
    <scope>NUCLEOTIDE SEQUENCE [LARGE SCALE GENOMIC DNA]</scope>
    <source>
        <strain evidence="2 3">CBS 119918</strain>
    </source>
</reference>
<protein>
    <recommendedName>
        <fullName evidence="1">N-acetyltransferase domain-containing protein</fullName>
    </recommendedName>
</protein>
<sequence length="196" mass="22353">SMPHSIYTLPKVDPKEATFREYSQRLRALRLKSLQADPGSWISAYESEVNQPPEFWWNRLKETRAIHHVLVKDDSEKVPCDIHSKLLAGEWLGFVVMIIPSAEDKTLEYEMSALYIDAQARGLGLGKRMVQKVIDTVRQHDAKVGEGSPFCVANVRHGNDSALSLYQHLGFLVIDADQIVEKEGKKYHTTEMRFDV</sequence>
<dbReference type="GO" id="GO:0016747">
    <property type="term" value="F:acyltransferase activity, transferring groups other than amino-acyl groups"/>
    <property type="evidence" value="ECO:0007669"/>
    <property type="project" value="InterPro"/>
</dbReference>
<dbReference type="PROSITE" id="PS51186">
    <property type="entry name" value="GNAT"/>
    <property type="match status" value="1"/>
</dbReference>
<dbReference type="CDD" id="cd04301">
    <property type="entry name" value="NAT_SF"/>
    <property type="match status" value="1"/>
</dbReference>
<feature type="non-terminal residue" evidence="2">
    <location>
        <position position="1"/>
    </location>
</feature>
<keyword evidence="3" id="KW-1185">Reference proteome</keyword>
<dbReference type="AlphaFoldDB" id="A0A072P7X2"/>
<dbReference type="VEuPathDB" id="FungiDB:A1O9_07790"/>